<dbReference type="Proteomes" id="UP000001062">
    <property type="component" value="Chromosome"/>
</dbReference>
<reference evidence="4 5" key="1">
    <citation type="journal article" date="2012" name="Stand. Genomic Sci.">
        <title>Complete genome sequence of the melanogenic marine bacterium Marinomonas mediterranea type strain (MMB-1(T)).</title>
        <authorList>
            <person name="Lucas-Elio P."/>
            <person name="Goodwin L."/>
            <person name="Woyke T."/>
            <person name="Pitluck S."/>
            <person name="Nolan M."/>
            <person name="Kyrpides N.C."/>
            <person name="Detter J.C."/>
            <person name="Copeland A."/>
            <person name="Teshima H."/>
            <person name="Bruce D."/>
            <person name="Detter C."/>
            <person name="Tapia R."/>
            <person name="Han S."/>
            <person name="Land M.L."/>
            <person name="Ivanova N."/>
            <person name="Mikhailova N."/>
            <person name="Johnston A.W."/>
            <person name="Sanchez-Amat A."/>
        </authorList>
    </citation>
    <scope>NUCLEOTIDE SEQUENCE [LARGE SCALE GENOMIC DNA]</scope>
    <source>
        <strain evidence="5">ATCC 700492 / JCM 21426 / NBRC 103028 / MMB-1</strain>
        <strain evidence="4">MMB-1</strain>
    </source>
</reference>
<dbReference type="GO" id="GO:0003677">
    <property type="term" value="F:DNA binding"/>
    <property type="evidence" value="ECO:0007669"/>
    <property type="project" value="InterPro"/>
</dbReference>
<proteinExistence type="predicted"/>
<evidence type="ECO:0000313" key="4">
    <source>
        <dbReference type="EMBL" id="ADZ91607.1"/>
    </source>
</evidence>
<gene>
    <name evidence="3" type="ordered locus">Marme_1585</name>
    <name evidence="4" type="ordered locus">Marme_2368</name>
</gene>
<dbReference type="InterPro" id="IPR002525">
    <property type="entry name" value="Transp_IS110-like_N"/>
</dbReference>
<dbReference type="PATRIC" id="fig|717774.3.peg.1646"/>
<evidence type="ECO:0000313" key="5">
    <source>
        <dbReference type="Proteomes" id="UP000001062"/>
    </source>
</evidence>
<evidence type="ECO:0000259" key="2">
    <source>
        <dbReference type="Pfam" id="PF02371"/>
    </source>
</evidence>
<evidence type="ECO:0000313" key="3">
    <source>
        <dbReference type="EMBL" id="ADZ90849.1"/>
    </source>
</evidence>
<dbReference type="Pfam" id="PF02371">
    <property type="entry name" value="Transposase_20"/>
    <property type="match status" value="1"/>
</dbReference>
<dbReference type="OrthoDB" id="9795150at2"/>
<feature type="domain" description="Transposase IS110-like N-terminal" evidence="1">
    <location>
        <begin position="9"/>
        <end position="153"/>
    </location>
</feature>
<protein>
    <submittedName>
        <fullName evidence="4">Transposase IS116/IS110/IS902 family protein</fullName>
    </submittedName>
</protein>
<feature type="domain" description="Transposase IS116/IS110/IS902 C-terminal" evidence="2">
    <location>
        <begin position="197"/>
        <end position="279"/>
    </location>
</feature>
<dbReference type="GO" id="GO:0006313">
    <property type="term" value="P:DNA transposition"/>
    <property type="evidence" value="ECO:0007669"/>
    <property type="project" value="InterPro"/>
</dbReference>
<name>F2JU95_MARM1</name>
<dbReference type="eggNOG" id="COG3547">
    <property type="taxonomic scope" value="Bacteria"/>
</dbReference>
<dbReference type="InterPro" id="IPR047650">
    <property type="entry name" value="Transpos_IS110"/>
</dbReference>
<dbReference type="EMBL" id="CP002583">
    <property type="protein sequence ID" value="ADZ90849.1"/>
    <property type="molecule type" value="Genomic_DNA"/>
</dbReference>
<dbReference type="InterPro" id="IPR003346">
    <property type="entry name" value="Transposase_20"/>
</dbReference>
<dbReference type="AlphaFoldDB" id="F2JU95"/>
<dbReference type="EMBL" id="CP002583">
    <property type="protein sequence ID" value="ADZ91607.1"/>
    <property type="molecule type" value="Genomic_DNA"/>
</dbReference>
<organism evidence="4 5">
    <name type="scientific">Marinomonas mediterranea (strain ATCC 700492 / JCM 21426 / NBRC 103028 / MMB-1)</name>
    <dbReference type="NCBI Taxonomy" id="717774"/>
    <lineage>
        <taxon>Bacteria</taxon>
        <taxon>Pseudomonadati</taxon>
        <taxon>Pseudomonadota</taxon>
        <taxon>Gammaproteobacteria</taxon>
        <taxon>Oceanospirillales</taxon>
        <taxon>Oceanospirillaceae</taxon>
        <taxon>Marinomonas</taxon>
    </lineage>
</organism>
<sequence length="325" mass="36751">MNQSITSTLGIDISKKKFDVALHLPSGKWKHKAFTNNREGFQKLTHWLNQLDVEQTHACMEATNVYGNALAEYLYDQNHKVSVVNPTRIKGFAQSELLRIKNDKQDAALIARFCESLLPDLWQPEPLSTRQLKAMVRRLDMLIDMRQQEVNRLDVSDEVVQGDIHQHIKELEQRINNIRGEIEDHINLDPDLKRKKKLLLSIPGIGAKTMATVLSYFSAIHKFASAKKLASFCGVAPREYQSGTSIKGRGPMSKIGSAHLRKSLFLPAMVALKYNPALKGLKERLSKKGKTKMVIIGAAMRKLIHIIYGVLKSNEPFDKNKVFNA</sequence>
<dbReference type="NCBIfam" id="NF033542">
    <property type="entry name" value="transpos_IS110"/>
    <property type="match status" value="1"/>
</dbReference>
<dbReference type="PANTHER" id="PTHR33055">
    <property type="entry name" value="TRANSPOSASE FOR INSERTION SEQUENCE ELEMENT IS1111A"/>
    <property type="match status" value="1"/>
</dbReference>
<dbReference type="Pfam" id="PF01548">
    <property type="entry name" value="DEDD_Tnp_IS110"/>
    <property type="match status" value="1"/>
</dbReference>
<dbReference type="HOGENOM" id="CLU_036902_5_0_6"/>
<keyword evidence="5" id="KW-1185">Reference proteome</keyword>
<dbReference type="KEGG" id="mme:Marme_2368"/>
<evidence type="ECO:0000259" key="1">
    <source>
        <dbReference type="Pfam" id="PF01548"/>
    </source>
</evidence>
<dbReference type="GO" id="GO:0004803">
    <property type="term" value="F:transposase activity"/>
    <property type="evidence" value="ECO:0007669"/>
    <property type="project" value="InterPro"/>
</dbReference>
<dbReference type="PANTHER" id="PTHR33055:SF3">
    <property type="entry name" value="PUTATIVE TRANSPOSASE FOR IS117-RELATED"/>
    <property type="match status" value="1"/>
</dbReference>
<dbReference type="KEGG" id="mme:Marme_1585"/>
<accession>F2JU95</accession>
<dbReference type="RefSeq" id="WP_013660754.1">
    <property type="nucleotide sequence ID" value="NC_015276.1"/>
</dbReference>